<comment type="similarity">
    <text evidence="1">Belongs to the bacterial solute-binding protein 3 family.</text>
</comment>
<evidence type="ECO:0000256" key="2">
    <source>
        <dbReference type="ARBA" id="ARBA00022729"/>
    </source>
</evidence>
<feature type="domain" description="Solute-binding protein family 3/N-terminal" evidence="4">
    <location>
        <begin position="57"/>
        <end position="279"/>
    </location>
</feature>
<dbReference type="Proteomes" id="UP000044377">
    <property type="component" value="Unassembled WGS sequence"/>
</dbReference>
<name>A0A0G4K2S7_9GAMM</name>
<evidence type="ECO:0000259" key="4">
    <source>
        <dbReference type="SMART" id="SM00062"/>
    </source>
</evidence>
<keyword evidence="6" id="KW-1185">Reference proteome</keyword>
<dbReference type="EMBL" id="CGIG01000001">
    <property type="protein sequence ID" value="CPR21474.1"/>
    <property type="molecule type" value="Genomic_DNA"/>
</dbReference>
<accession>A0A0G4K2S7</accession>
<feature type="signal peptide" evidence="3">
    <location>
        <begin position="1"/>
        <end position="45"/>
    </location>
</feature>
<reference evidence="6" key="1">
    <citation type="submission" date="2015-01" db="EMBL/GenBank/DDBJ databases">
        <authorList>
            <person name="Paterson Steve"/>
        </authorList>
    </citation>
    <scope>NUCLEOTIDE SEQUENCE [LARGE SCALE GENOMIC DNA]</scope>
    <source>
        <strain evidence="6">OBR1</strain>
    </source>
</reference>
<organism evidence="5 6">
    <name type="scientific">Brenneria goodwinii</name>
    <dbReference type="NCBI Taxonomy" id="1109412"/>
    <lineage>
        <taxon>Bacteria</taxon>
        <taxon>Pseudomonadati</taxon>
        <taxon>Pseudomonadota</taxon>
        <taxon>Gammaproteobacteria</taxon>
        <taxon>Enterobacterales</taxon>
        <taxon>Pectobacteriaceae</taxon>
        <taxon>Brenneria</taxon>
    </lineage>
</organism>
<sequence length="282" mass="31692">MHASRVIEYVIIFTQGNKMKFFASRLMSALLLIPGIFLTQAPAQAEDNINAILPDHVVRVGAVNAPPWYQKDLLTNQWTGLVPDVVQAIFKDTDIKIEYVDTQWGTAVAGLQSNRFDILGGFNNTPERAKAVDFTRPMGSHQMGVLTLEKDAKKYEAWATINNPQTRLAAIDGSAAVTLLQPQLDKAQWIIVPDSDNMQLQMESGRADAIVTNDIQMSQYIQKRHQGTMIIPQPVKEQATNMGLRKDRPQLQAWLDGRLEQLDKDGTLKNIWHKYTHPANHP</sequence>
<protein>
    <submittedName>
        <fullName evidence="5">Extracellular solute-binding protein, family 3</fullName>
    </submittedName>
</protein>
<evidence type="ECO:0000256" key="3">
    <source>
        <dbReference type="SAM" id="SignalP"/>
    </source>
</evidence>
<dbReference type="AlphaFoldDB" id="A0A0G4K2S7"/>
<dbReference type="Gene3D" id="3.40.190.10">
    <property type="entry name" value="Periplasmic binding protein-like II"/>
    <property type="match status" value="2"/>
</dbReference>
<dbReference type="PANTHER" id="PTHR35936:SF17">
    <property type="entry name" value="ARGININE-BINDING EXTRACELLULAR PROTEIN ARTP"/>
    <property type="match status" value="1"/>
</dbReference>
<gene>
    <name evidence="5" type="ORF">BN1221_04907</name>
</gene>
<dbReference type="PANTHER" id="PTHR35936">
    <property type="entry name" value="MEMBRANE-BOUND LYTIC MUREIN TRANSGLYCOSYLASE F"/>
    <property type="match status" value="1"/>
</dbReference>
<dbReference type="InterPro" id="IPR001638">
    <property type="entry name" value="Solute-binding_3/MltF_N"/>
</dbReference>
<proteinExistence type="inferred from homology"/>
<dbReference type="SUPFAM" id="SSF53850">
    <property type="entry name" value="Periplasmic binding protein-like II"/>
    <property type="match status" value="1"/>
</dbReference>
<feature type="chain" id="PRO_5005194545" evidence="3">
    <location>
        <begin position="46"/>
        <end position="282"/>
    </location>
</feature>
<dbReference type="STRING" id="1109412.BN1221_04907"/>
<evidence type="ECO:0000313" key="5">
    <source>
        <dbReference type="EMBL" id="CPR21474.1"/>
    </source>
</evidence>
<keyword evidence="2 3" id="KW-0732">Signal</keyword>
<evidence type="ECO:0000313" key="6">
    <source>
        <dbReference type="Proteomes" id="UP000044377"/>
    </source>
</evidence>
<evidence type="ECO:0000256" key="1">
    <source>
        <dbReference type="ARBA" id="ARBA00010333"/>
    </source>
</evidence>
<dbReference type="SMART" id="SM00062">
    <property type="entry name" value="PBPb"/>
    <property type="match status" value="1"/>
</dbReference>
<dbReference type="Pfam" id="PF00497">
    <property type="entry name" value="SBP_bac_3"/>
    <property type="match status" value="1"/>
</dbReference>